<gene>
    <name evidence="3" type="ORF">UFOVP1670_64</name>
</gene>
<dbReference type="SUPFAM" id="SSF51735">
    <property type="entry name" value="NAD(P)-binding Rossmann-fold domains"/>
    <property type="match status" value="1"/>
</dbReference>
<accession>A0A6J5T9E7</accession>
<dbReference type="PANTHER" id="PTHR43318:SF2">
    <property type="entry name" value="UDP-N-ACETYLGLUCOSAMINE 4,6-DEHYDRATASE (INVERTING)"/>
    <property type="match status" value="1"/>
</dbReference>
<comment type="similarity">
    <text evidence="1">Belongs to the polysaccharide synthase family.</text>
</comment>
<evidence type="ECO:0000256" key="1">
    <source>
        <dbReference type="ARBA" id="ARBA00007430"/>
    </source>
</evidence>
<sequence length="290" mass="31890">MRSVLITGATGYFGQGMVKHLLTQPNVERICIYSRDEAKQAAMRQAIADPHDRLRFFIGDVRDKDRMTRAMAGIELVIHSAALKRVEVGENDTAEMIKTNVMGTMNMIEAATAAGVKKVVALSTDKACQPRNAYGASKLLLEKLVLGANNARGANGPRLSCTRYGNVANSTGSVIPTWRAIFDSPDRTKQFNVTSIDATRFWMTLQEAIDLVLDTAKTMHGGELVIPDLPAYRLYDLIDAMGLFDTGHTPNITGLTIGEKLHERLKEDGPDSSQVRRLTVDELKERLASI</sequence>
<dbReference type="InterPro" id="IPR051203">
    <property type="entry name" value="Polysaccharide_Synthase-Rel"/>
</dbReference>
<evidence type="ECO:0000313" key="3">
    <source>
        <dbReference type="EMBL" id="CAB4223464.1"/>
    </source>
</evidence>
<proteinExistence type="inferred from homology"/>
<reference evidence="3" key="1">
    <citation type="submission" date="2020-05" db="EMBL/GenBank/DDBJ databases">
        <authorList>
            <person name="Chiriac C."/>
            <person name="Salcher M."/>
            <person name="Ghai R."/>
            <person name="Kavagutti S V."/>
        </authorList>
    </citation>
    <scope>NUCLEOTIDE SEQUENCE</scope>
</reference>
<evidence type="ECO:0000259" key="2">
    <source>
        <dbReference type="Pfam" id="PF02719"/>
    </source>
</evidence>
<dbReference type="InterPro" id="IPR036291">
    <property type="entry name" value="NAD(P)-bd_dom_sf"/>
</dbReference>
<dbReference type="EMBL" id="LR797531">
    <property type="protein sequence ID" value="CAB4223464.1"/>
    <property type="molecule type" value="Genomic_DNA"/>
</dbReference>
<dbReference type="Pfam" id="PF02719">
    <property type="entry name" value="Polysacc_synt_2"/>
    <property type="match status" value="1"/>
</dbReference>
<feature type="domain" description="Polysaccharide biosynthesis protein CapD-like" evidence="2">
    <location>
        <begin position="4"/>
        <end position="268"/>
    </location>
</feature>
<dbReference type="InterPro" id="IPR003869">
    <property type="entry name" value="Polysac_CapD-like"/>
</dbReference>
<name>A0A6J5T9E7_9CAUD</name>
<protein>
    <submittedName>
        <fullName evidence="3">WcaG Nucleoside-diphosphate-sugar epimerases</fullName>
    </submittedName>
</protein>
<dbReference type="PANTHER" id="PTHR43318">
    <property type="entry name" value="UDP-N-ACETYLGLUCOSAMINE 4,6-DEHYDRATASE"/>
    <property type="match status" value="1"/>
</dbReference>
<organism evidence="3">
    <name type="scientific">uncultured Caudovirales phage</name>
    <dbReference type="NCBI Taxonomy" id="2100421"/>
    <lineage>
        <taxon>Viruses</taxon>
        <taxon>Duplodnaviria</taxon>
        <taxon>Heunggongvirae</taxon>
        <taxon>Uroviricota</taxon>
        <taxon>Caudoviricetes</taxon>
        <taxon>Peduoviridae</taxon>
        <taxon>Maltschvirus</taxon>
        <taxon>Maltschvirus maltsch</taxon>
    </lineage>
</organism>
<dbReference type="Gene3D" id="3.40.50.720">
    <property type="entry name" value="NAD(P)-binding Rossmann-like Domain"/>
    <property type="match status" value="1"/>
</dbReference>